<proteinExistence type="predicted"/>
<accession>A0AAU9ZAH9</accession>
<organism evidence="1 2">
    <name type="scientific">Phodopus roborovskii</name>
    <name type="common">Roborovski's desert hamster</name>
    <name type="synonym">Cricetulus roborovskii</name>
    <dbReference type="NCBI Taxonomy" id="109678"/>
    <lineage>
        <taxon>Eukaryota</taxon>
        <taxon>Metazoa</taxon>
        <taxon>Chordata</taxon>
        <taxon>Craniata</taxon>
        <taxon>Vertebrata</taxon>
        <taxon>Euteleostomi</taxon>
        <taxon>Mammalia</taxon>
        <taxon>Eutheria</taxon>
        <taxon>Euarchontoglires</taxon>
        <taxon>Glires</taxon>
        <taxon>Rodentia</taxon>
        <taxon>Myomorpha</taxon>
        <taxon>Muroidea</taxon>
        <taxon>Cricetidae</taxon>
        <taxon>Cricetinae</taxon>
        <taxon>Phodopus</taxon>
    </lineage>
</organism>
<comment type="caution">
    <text evidence="1">The sequence shown here is derived from an EMBL/GenBank/DDBJ whole genome shotgun (WGS) entry which is preliminary data.</text>
</comment>
<keyword evidence="2" id="KW-1185">Reference proteome</keyword>
<reference evidence="1" key="1">
    <citation type="submission" date="2022-06" db="EMBL/GenBank/DDBJ databases">
        <authorList>
            <person name="Andreotti S."/>
            <person name="Wyler E."/>
        </authorList>
    </citation>
    <scope>NUCLEOTIDE SEQUENCE</scope>
</reference>
<gene>
    <name evidence="1" type="primary">Dpyd</name>
    <name evidence="1" type="ORF">PHOROB_LOCUS6688</name>
</gene>
<evidence type="ECO:0000313" key="2">
    <source>
        <dbReference type="Proteomes" id="UP001152836"/>
    </source>
</evidence>
<dbReference type="Proteomes" id="UP001152836">
    <property type="component" value="Unassembled WGS sequence"/>
</dbReference>
<sequence length="66" mass="7836">MSYDNILALNPRIQAHATLRSTVAKKLDKKHWKRNSDKNCFMLSQPNIYCFEFVEKLSHNIFETIH</sequence>
<evidence type="ECO:0000313" key="1">
    <source>
        <dbReference type="EMBL" id="CAH6789112.1"/>
    </source>
</evidence>
<protein>
    <submittedName>
        <fullName evidence="1">Dpyd protein</fullName>
    </submittedName>
</protein>
<name>A0AAU9ZAH9_PHORO</name>
<dbReference type="EMBL" id="CALSGD010001408">
    <property type="protein sequence ID" value="CAH6789112.1"/>
    <property type="molecule type" value="Genomic_DNA"/>
</dbReference>
<dbReference type="AlphaFoldDB" id="A0AAU9ZAH9"/>